<evidence type="ECO:0000313" key="14">
    <source>
        <dbReference type="RefSeq" id="XP_018123441.2"/>
    </source>
</evidence>
<dbReference type="GO" id="GO:0007197">
    <property type="term" value="P:adenylate cyclase-inhibiting G protein-coupled acetylcholine receptor signaling pathway"/>
    <property type="evidence" value="ECO:0000318"/>
    <property type="project" value="GO_Central"/>
</dbReference>
<feature type="domain" description="G-protein coupled receptors family 1 profile" evidence="12">
    <location>
        <begin position="64"/>
        <end position="384"/>
    </location>
</feature>
<organism evidence="13 14">
    <name type="scientific">Xenopus laevis</name>
    <name type="common">African clawed frog</name>
    <dbReference type="NCBI Taxonomy" id="8355"/>
    <lineage>
        <taxon>Eukaryota</taxon>
        <taxon>Metazoa</taxon>
        <taxon>Chordata</taxon>
        <taxon>Craniata</taxon>
        <taxon>Vertebrata</taxon>
        <taxon>Euteleostomi</taxon>
        <taxon>Amphibia</taxon>
        <taxon>Batrachia</taxon>
        <taxon>Anura</taxon>
        <taxon>Pipoidea</taxon>
        <taxon>Pipidae</taxon>
        <taxon>Xenopodinae</taxon>
        <taxon>Xenopus</taxon>
        <taxon>Xenopus</taxon>
    </lineage>
</organism>
<dbReference type="GeneID" id="108719225"/>
<dbReference type="RefSeq" id="XP_018123441.2">
    <property type="nucleotide sequence ID" value="XM_018267952.2"/>
</dbReference>
<name>A0A8J0VK51_XENLA</name>
<dbReference type="GO" id="GO:0030594">
    <property type="term" value="F:neurotransmitter receptor activity"/>
    <property type="evidence" value="ECO:0000318"/>
    <property type="project" value="GO_Central"/>
</dbReference>
<dbReference type="GO" id="GO:0007268">
    <property type="term" value="P:chemical synaptic transmission"/>
    <property type="evidence" value="ECO:0000318"/>
    <property type="project" value="GO_Central"/>
</dbReference>
<dbReference type="AlphaFoldDB" id="A0A8J0VK51"/>
<keyword evidence="2" id="KW-1003">Cell membrane</keyword>
<evidence type="ECO:0000256" key="5">
    <source>
        <dbReference type="ARBA" id="ARBA00022989"/>
    </source>
</evidence>
<feature type="transmembrane region" description="Helical" evidence="11">
    <location>
        <begin position="85"/>
        <end position="105"/>
    </location>
</feature>
<evidence type="ECO:0000256" key="9">
    <source>
        <dbReference type="ARBA" id="ARBA00023224"/>
    </source>
</evidence>
<keyword evidence="4 10" id="KW-0812">Transmembrane</keyword>
<evidence type="ECO:0000256" key="2">
    <source>
        <dbReference type="ARBA" id="ARBA00022475"/>
    </source>
</evidence>
<dbReference type="InterPro" id="IPR000276">
    <property type="entry name" value="GPCR_Rhodpsn"/>
</dbReference>
<dbReference type="SUPFAM" id="SSF81321">
    <property type="entry name" value="Family A G protein-coupled receptor-like"/>
    <property type="match status" value="1"/>
</dbReference>
<evidence type="ECO:0000256" key="4">
    <source>
        <dbReference type="ARBA" id="ARBA00022692"/>
    </source>
</evidence>
<proteinExistence type="inferred from homology"/>
<keyword evidence="8 10" id="KW-0675">Receptor</keyword>
<keyword evidence="9 10" id="KW-0807">Transducer</keyword>
<keyword evidence="3" id="KW-0597">Phosphoprotein</keyword>
<evidence type="ECO:0000256" key="10">
    <source>
        <dbReference type="RuleBase" id="RU000688"/>
    </source>
</evidence>
<evidence type="ECO:0000313" key="13">
    <source>
        <dbReference type="Proteomes" id="UP000186698"/>
    </source>
</evidence>
<dbReference type="Gene3D" id="1.20.1070.10">
    <property type="entry name" value="Rhodopsin 7-helix transmembrane proteins"/>
    <property type="match status" value="1"/>
</dbReference>
<feature type="transmembrane region" description="Helical" evidence="11">
    <location>
        <begin position="125"/>
        <end position="144"/>
    </location>
</feature>
<dbReference type="CTD" id="108719225"/>
<evidence type="ECO:0000259" key="12">
    <source>
        <dbReference type="PROSITE" id="PS50262"/>
    </source>
</evidence>
<dbReference type="PROSITE" id="PS00237">
    <property type="entry name" value="G_PROTEIN_RECEP_F1_1"/>
    <property type="match status" value="1"/>
</dbReference>
<dbReference type="GO" id="GO:0007187">
    <property type="term" value="P:G protein-coupled receptor signaling pathway, coupled to cyclic nucleotide second messenger"/>
    <property type="evidence" value="ECO:0000318"/>
    <property type="project" value="GO_Central"/>
</dbReference>
<gene>
    <name evidence="14" type="primary">hrh4.a1.L</name>
</gene>
<dbReference type="PANTHER" id="PTHR24247">
    <property type="entry name" value="5-HYDROXYTRYPTAMINE RECEPTOR"/>
    <property type="match status" value="1"/>
</dbReference>
<dbReference type="OrthoDB" id="10071887at2759"/>
<feature type="transmembrane region" description="Helical" evidence="11">
    <location>
        <begin position="328"/>
        <end position="348"/>
    </location>
</feature>
<sequence>MCRKMFPYTVQVNMKLVLSLSGNATNTSQANTSLVDAIDTQNPQIAMIVLVTVVAFFIFVTVLGNTLVILAFIEDKRLRSRSNFFLLNLAICDFFIGAFCIPLYVPYMFTEKWLLGKFLCKLWLIVDNLMCTASAFNVVLISYDRFLSVTMAVVYRSIDRKHGQTVLNMALVWILASLLYSPAIISWEYFDGDKSISEDLCLPGYFYAWYFLLGASIFDFLLPLLSISFFNLSLYWNIRSRSRKKQHIVTSSIDSNLGVSPSRPYIISDRDFHDGVKDLKTPQYKKNKRSIPLCLKRCFFRKGLPLHRDQQTATNNVHVIKLSRDKKIAKSLSILVCVFGICWAPYSLLMTIRAACHDNCIASYWYDVTFWLLWVNSSINPFLYPLCHESFRKAFAKVMYKYIKKNSLKP</sequence>
<evidence type="ECO:0000256" key="8">
    <source>
        <dbReference type="ARBA" id="ARBA00023170"/>
    </source>
</evidence>
<dbReference type="PRINTS" id="PR00237">
    <property type="entry name" value="GPCRRHODOPSN"/>
</dbReference>
<protein>
    <submittedName>
        <fullName evidence="14">Histamine H3 receptor</fullName>
    </submittedName>
</protein>
<reference evidence="14" key="1">
    <citation type="submission" date="2025-08" db="UniProtKB">
        <authorList>
            <consortium name="RefSeq"/>
        </authorList>
    </citation>
    <scope>IDENTIFICATION</scope>
    <source>
        <strain evidence="14">J_2021</strain>
        <tissue evidence="14">Erythrocytes</tissue>
    </source>
</reference>
<dbReference type="SMART" id="SM01381">
    <property type="entry name" value="7TM_GPCR_Srsx"/>
    <property type="match status" value="1"/>
</dbReference>
<dbReference type="Proteomes" id="UP000186698">
    <property type="component" value="Chromosome 6L"/>
</dbReference>
<dbReference type="GO" id="GO:0004993">
    <property type="term" value="F:G protein-coupled serotonin receptor activity"/>
    <property type="evidence" value="ECO:0007669"/>
    <property type="project" value="TreeGrafter"/>
</dbReference>
<evidence type="ECO:0000256" key="3">
    <source>
        <dbReference type="ARBA" id="ARBA00022553"/>
    </source>
</evidence>
<keyword evidence="13" id="KW-1185">Reference proteome</keyword>
<evidence type="ECO:0000256" key="1">
    <source>
        <dbReference type="ARBA" id="ARBA00004651"/>
    </source>
</evidence>
<dbReference type="GO" id="GO:0004969">
    <property type="term" value="F:histamine receptor activity"/>
    <property type="evidence" value="ECO:0000318"/>
    <property type="project" value="GO_Central"/>
</dbReference>
<evidence type="ECO:0000256" key="7">
    <source>
        <dbReference type="ARBA" id="ARBA00023136"/>
    </source>
</evidence>
<dbReference type="PANTHER" id="PTHR24247:SF274">
    <property type="entry name" value="HISTAMINE H3 RECEPTOR"/>
    <property type="match status" value="1"/>
</dbReference>
<feature type="transmembrane region" description="Helical" evidence="11">
    <location>
        <begin position="207"/>
        <end position="236"/>
    </location>
</feature>
<evidence type="ECO:0000256" key="11">
    <source>
        <dbReference type="SAM" id="Phobius"/>
    </source>
</evidence>
<dbReference type="KEGG" id="xla:108719225"/>
<dbReference type="GO" id="GO:0045202">
    <property type="term" value="C:synapse"/>
    <property type="evidence" value="ECO:0000318"/>
    <property type="project" value="GO_Central"/>
</dbReference>
<feature type="transmembrane region" description="Helical" evidence="11">
    <location>
        <begin position="165"/>
        <end position="187"/>
    </location>
</feature>
<dbReference type="InterPro" id="IPR003980">
    <property type="entry name" value="Histamine_H3_rcpt"/>
</dbReference>
<comment type="similarity">
    <text evidence="10">Belongs to the G-protein coupled receptor 1 family.</text>
</comment>
<comment type="subcellular location">
    <subcellularLocation>
        <location evidence="1">Cell membrane</location>
        <topology evidence="1">Multi-pass membrane protein</topology>
    </subcellularLocation>
</comment>
<feature type="transmembrane region" description="Helical" evidence="11">
    <location>
        <begin position="368"/>
        <end position="387"/>
    </location>
</feature>
<dbReference type="GO" id="GO:0005886">
    <property type="term" value="C:plasma membrane"/>
    <property type="evidence" value="ECO:0000318"/>
    <property type="project" value="GO_Central"/>
</dbReference>
<dbReference type="PRINTS" id="PR01471">
    <property type="entry name" value="HISTAMINEH3R"/>
</dbReference>
<keyword evidence="5 11" id="KW-1133">Transmembrane helix</keyword>
<feature type="transmembrane region" description="Helical" evidence="11">
    <location>
        <begin position="47"/>
        <end position="73"/>
    </location>
</feature>
<dbReference type="CDD" id="cd15048">
    <property type="entry name" value="7tmA_Histamine_H3R_H4R"/>
    <property type="match status" value="1"/>
</dbReference>
<accession>A0A8J0VK51</accession>
<dbReference type="GO" id="GO:0030425">
    <property type="term" value="C:dendrite"/>
    <property type="evidence" value="ECO:0000318"/>
    <property type="project" value="GO_Central"/>
</dbReference>
<dbReference type="InterPro" id="IPR017452">
    <property type="entry name" value="GPCR_Rhodpsn_7TM"/>
</dbReference>
<dbReference type="Pfam" id="PF00001">
    <property type="entry name" value="7tm_1"/>
    <property type="match status" value="1"/>
</dbReference>
<keyword evidence="6 10" id="KW-0297">G-protein coupled receptor</keyword>
<keyword evidence="7 11" id="KW-0472">Membrane</keyword>
<dbReference type="PROSITE" id="PS50262">
    <property type="entry name" value="G_PROTEIN_RECEP_F1_2"/>
    <property type="match status" value="1"/>
</dbReference>
<dbReference type="GO" id="GO:0016907">
    <property type="term" value="F:G protein-coupled acetylcholine receptor activity"/>
    <property type="evidence" value="ECO:0007669"/>
    <property type="project" value="TreeGrafter"/>
</dbReference>
<evidence type="ECO:0000256" key="6">
    <source>
        <dbReference type="ARBA" id="ARBA00023040"/>
    </source>
</evidence>